<organism evidence="1">
    <name type="scientific">Leucothrix mucor</name>
    <dbReference type="NCBI Taxonomy" id="45248"/>
    <lineage>
        <taxon>Bacteria</taxon>
        <taxon>Pseudomonadati</taxon>
        <taxon>Pseudomonadota</taxon>
        <taxon>Gammaproteobacteria</taxon>
        <taxon>Thiotrichales</taxon>
        <taxon>Thiotrichaceae</taxon>
        <taxon>Leucothrix</taxon>
    </lineage>
</organism>
<dbReference type="EMBL" id="DRMS01000455">
    <property type="protein sequence ID" value="HFC93516.1"/>
    <property type="molecule type" value="Genomic_DNA"/>
</dbReference>
<evidence type="ECO:0000313" key="1">
    <source>
        <dbReference type="EMBL" id="HFC93516.1"/>
    </source>
</evidence>
<dbReference type="Pfam" id="PF06226">
    <property type="entry name" value="DUF1007"/>
    <property type="match status" value="1"/>
</dbReference>
<gene>
    <name evidence="1" type="ORF">ENJ51_11970</name>
</gene>
<dbReference type="Proteomes" id="UP000885750">
    <property type="component" value="Unassembled WGS sequence"/>
</dbReference>
<proteinExistence type="predicted"/>
<reference evidence="1" key="1">
    <citation type="journal article" date="2020" name="mSystems">
        <title>Genome- and Community-Level Interaction Insights into Carbon Utilization and Element Cycling Functions of Hydrothermarchaeota in Hydrothermal Sediment.</title>
        <authorList>
            <person name="Zhou Z."/>
            <person name="Liu Y."/>
            <person name="Xu W."/>
            <person name="Pan J."/>
            <person name="Luo Z.H."/>
            <person name="Li M."/>
        </authorList>
    </citation>
    <scope>NUCLEOTIDE SEQUENCE [LARGE SCALE GENOMIC DNA]</scope>
    <source>
        <strain evidence="1">HyVt-493</strain>
    </source>
</reference>
<name>A0A7V2WVS8_LEUMU</name>
<dbReference type="AlphaFoldDB" id="A0A7V2WVS8"/>
<comment type="caution">
    <text evidence="1">The sequence shown here is derived from an EMBL/GenBank/DDBJ whole genome shotgun (WGS) entry which is preliminary data.</text>
</comment>
<protein>
    <submittedName>
        <fullName evidence="1">DUF1007 family protein</fullName>
    </submittedName>
</protein>
<sequence>MKKIIGLLALGSLFIATVSYAHFHYKISSTAILQANAKKQLTAVKMSWVHDKTVSNLMLKSGQSMDQLASGIAGDLLDLDNFTQLQFNGKRIVTGRVTQYKLLKVKDQVKFSFTLPLKSPLFIQGGVLSIAHTDPGASASIFYHNANNINLGTTFSSLCKKSVQAIQGFEVGEAPEVVKISCQ</sequence>
<accession>A0A7V2WVS8</accession>
<dbReference type="InterPro" id="IPR010412">
    <property type="entry name" value="DUF1007"/>
</dbReference>